<dbReference type="Proteomes" id="UP000031512">
    <property type="component" value="Chromosome 1"/>
</dbReference>
<protein>
    <submittedName>
        <fullName evidence="2">Uncharacterized protein</fullName>
    </submittedName>
</protein>
<dbReference type="VEuPathDB" id="PiroplasmaDB:BEWA_025190"/>
<organism evidence="2 3">
    <name type="scientific">Theileria equi strain WA</name>
    <dbReference type="NCBI Taxonomy" id="1537102"/>
    <lineage>
        <taxon>Eukaryota</taxon>
        <taxon>Sar</taxon>
        <taxon>Alveolata</taxon>
        <taxon>Apicomplexa</taxon>
        <taxon>Aconoidasida</taxon>
        <taxon>Piroplasmida</taxon>
        <taxon>Theileriidae</taxon>
        <taxon>Theileria</taxon>
    </lineage>
</organism>
<feature type="compositionally biased region" description="Polar residues" evidence="1">
    <location>
        <begin position="443"/>
        <end position="452"/>
    </location>
</feature>
<evidence type="ECO:0000313" key="3">
    <source>
        <dbReference type="Proteomes" id="UP000031512"/>
    </source>
</evidence>
<dbReference type="KEGG" id="beq:BEWA_025190"/>
<dbReference type="GeneID" id="15807322"/>
<feature type="region of interest" description="Disordered" evidence="1">
    <location>
        <begin position="324"/>
        <end position="459"/>
    </location>
</feature>
<reference evidence="2 3" key="1">
    <citation type="journal article" date="2012" name="BMC Genomics">
        <title>Comparative genomic analysis and phylogenetic position of Theileria equi.</title>
        <authorList>
            <person name="Kappmeyer L.S."/>
            <person name="Thiagarajan M."/>
            <person name="Herndon D.R."/>
            <person name="Ramsay J.D."/>
            <person name="Caler E."/>
            <person name="Djikeng A."/>
            <person name="Gillespie J.J."/>
            <person name="Lau A.O."/>
            <person name="Roalson E.H."/>
            <person name="Silva J.C."/>
            <person name="Silva M.G."/>
            <person name="Suarez C.E."/>
            <person name="Ueti M.W."/>
            <person name="Nene V.M."/>
            <person name="Mealey R.H."/>
            <person name="Knowles D.P."/>
            <person name="Brayton K.A."/>
        </authorList>
    </citation>
    <scope>NUCLEOTIDE SEQUENCE [LARGE SCALE GENOMIC DNA]</scope>
    <source>
        <strain evidence="2 3">WA</strain>
    </source>
</reference>
<feature type="compositionally biased region" description="Basic and acidic residues" evidence="1">
    <location>
        <begin position="376"/>
        <end position="386"/>
    </location>
</feature>
<gene>
    <name evidence="2" type="ORF">BEWA_025190</name>
</gene>
<sequence length="496" mass="53891">MTDRVTIELKNKPNNGPPYTCDYQANTTGGGKSVTISVTRHEDSPGFYRYTHENSTKDSYGKSLPFRLKEIQDENGKIGGVRESQDDKEVTSVEAYYWRHENGGGQTPTKVLLVGVTAAGSDGTKYYVRSSGKEWVEKRLNGDLEKILDEQNCYSNDAITLDLSRNNSEQPKYGKGYCCDDHKNSPRVTVEEIPVSHKHHNHGRSAKFYKHTIGPTSKLAGIKYNEGGSSDPKNRKRVTLNGQPFPIPNVKNVYALYSGESKEPKLIYVNSTGGSGVSGWFKKGSGTNGNWEKAEKLNSITPENFRDLDCNNWKALKEELNHDTSDLEECQESKQQLEQRQQEAQRSGGEESEGQGYKADAGGKEARAQEQGTSPKKPDPNDKAKGPGDTAPGLSGSAVDEASGNADGDSHSEGTQSPAAKESASEPQARSGAEAGTALPHGQGNSPGQNPSFWDKPEKSIPTVLTGVGVVSGLVGLAGFKYYKSHNGDPWVRQIS</sequence>
<dbReference type="EMBL" id="CP001669">
    <property type="protein sequence ID" value="AFZ79670.1"/>
    <property type="molecule type" value="Genomic_DNA"/>
</dbReference>
<evidence type="ECO:0000256" key="1">
    <source>
        <dbReference type="SAM" id="MobiDB-lite"/>
    </source>
</evidence>
<keyword evidence="3" id="KW-1185">Reference proteome</keyword>
<feature type="compositionally biased region" description="Basic and acidic residues" evidence="1">
    <location>
        <begin position="324"/>
        <end position="343"/>
    </location>
</feature>
<evidence type="ECO:0000313" key="2">
    <source>
        <dbReference type="EMBL" id="AFZ79670.1"/>
    </source>
</evidence>
<accession>L0AVU3</accession>
<dbReference type="RefSeq" id="XP_004829336.1">
    <property type="nucleotide sequence ID" value="XM_004829279.1"/>
</dbReference>
<proteinExistence type="predicted"/>
<name>L0AVU3_THEEQ</name>
<dbReference type="AlphaFoldDB" id="L0AVU3"/>